<dbReference type="EMBL" id="LAZR01005973">
    <property type="protein sequence ID" value="KKM95690.1"/>
    <property type="molecule type" value="Genomic_DNA"/>
</dbReference>
<comment type="caution">
    <text evidence="2">The sequence shown here is derived from an EMBL/GenBank/DDBJ whole genome shotgun (WGS) entry which is preliminary data.</text>
</comment>
<accession>A0A0F9P3Q0</accession>
<dbReference type="AlphaFoldDB" id="A0A0F9P3Q0"/>
<name>A0A0F9P3Q0_9ZZZZ</name>
<organism evidence="2">
    <name type="scientific">marine sediment metagenome</name>
    <dbReference type="NCBI Taxonomy" id="412755"/>
    <lineage>
        <taxon>unclassified sequences</taxon>
        <taxon>metagenomes</taxon>
        <taxon>ecological metagenomes</taxon>
    </lineage>
</organism>
<feature type="region of interest" description="Disordered" evidence="1">
    <location>
        <begin position="80"/>
        <end position="122"/>
    </location>
</feature>
<feature type="compositionally biased region" description="Basic and acidic residues" evidence="1">
    <location>
        <begin position="94"/>
        <end position="111"/>
    </location>
</feature>
<reference evidence="2" key="1">
    <citation type="journal article" date="2015" name="Nature">
        <title>Complex archaea that bridge the gap between prokaryotes and eukaryotes.</title>
        <authorList>
            <person name="Spang A."/>
            <person name="Saw J.H."/>
            <person name="Jorgensen S.L."/>
            <person name="Zaremba-Niedzwiedzka K."/>
            <person name="Martijn J."/>
            <person name="Lind A.E."/>
            <person name="van Eijk R."/>
            <person name="Schleper C."/>
            <person name="Guy L."/>
            <person name="Ettema T.J."/>
        </authorList>
    </citation>
    <scope>NUCLEOTIDE SEQUENCE</scope>
</reference>
<evidence type="ECO:0000313" key="2">
    <source>
        <dbReference type="EMBL" id="KKM95690.1"/>
    </source>
</evidence>
<proteinExistence type="predicted"/>
<gene>
    <name evidence="2" type="ORF">LCGC14_1185630</name>
</gene>
<evidence type="ECO:0000256" key="1">
    <source>
        <dbReference type="SAM" id="MobiDB-lite"/>
    </source>
</evidence>
<sequence length="192" mass="20075">MSPGGSCLAVSSSKTRDTYYGGLDGSTEQICGCARSHTQGGRIAAVCTSPCRGLRPPPPALSIQTYPRSIDWRRAPSAGLSASAAKAVPHPSNRGRDERPTDGVSPLERHRASGSSIGKGSGIHVMTRPLPALVQCRCARFSGRSLEWSCRAVSWCDTTTTPSVQRGLPCMVTLPLHGDTPLPALPGALKGA</sequence>
<protein>
    <submittedName>
        <fullName evidence="2">Uncharacterized protein</fullName>
    </submittedName>
</protein>